<evidence type="ECO:0000256" key="6">
    <source>
        <dbReference type="ARBA" id="ARBA00023157"/>
    </source>
</evidence>
<dbReference type="Proteomes" id="UP000625711">
    <property type="component" value="Unassembled WGS sequence"/>
</dbReference>
<keyword evidence="6" id="KW-1015">Disulfide bond</keyword>
<comment type="similarity">
    <text evidence="2 8">Belongs to the TGF-beta family.</text>
</comment>
<dbReference type="FunFam" id="2.10.90.10:FF:000001">
    <property type="entry name" value="Bone morphogenetic protein 4"/>
    <property type="match status" value="1"/>
</dbReference>
<evidence type="ECO:0000313" key="10">
    <source>
        <dbReference type="EMBL" id="KAF7271664.1"/>
    </source>
</evidence>
<dbReference type="OrthoDB" id="5949851at2759"/>
<dbReference type="InterPro" id="IPR001111">
    <property type="entry name" value="TGF-b_propeptide"/>
</dbReference>
<evidence type="ECO:0000256" key="3">
    <source>
        <dbReference type="ARBA" id="ARBA00022525"/>
    </source>
</evidence>
<dbReference type="GO" id="GO:0005615">
    <property type="term" value="C:extracellular space"/>
    <property type="evidence" value="ECO:0007669"/>
    <property type="project" value="TreeGrafter"/>
</dbReference>
<dbReference type="SUPFAM" id="SSF57501">
    <property type="entry name" value="Cystine-knot cytokines"/>
    <property type="match status" value="1"/>
</dbReference>
<organism evidence="10 11">
    <name type="scientific">Rhynchophorus ferrugineus</name>
    <name type="common">Red palm weevil</name>
    <name type="synonym">Curculio ferrugineus</name>
    <dbReference type="NCBI Taxonomy" id="354439"/>
    <lineage>
        <taxon>Eukaryota</taxon>
        <taxon>Metazoa</taxon>
        <taxon>Ecdysozoa</taxon>
        <taxon>Arthropoda</taxon>
        <taxon>Hexapoda</taxon>
        <taxon>Insecta</taxon>
        <taxon>Pterygota</taxon>
        <taxon>Neoptera</taxon>
        <taxon>Endopterygota</taxon>
        <taxon>Coleoptera</taxon>
        <taxon>Polyphaga</taxon>
        <taxon>Cucujiformia</taxon>
        <taxon>Curculionidae</taxon>
        <taxon>Dryophthorinae</taxon>
        <taxon>Rhynchophorus</taxon>
    </lineage>
</organism>
<dbReference type="InterPro" id="IPR017948">
    <property type="entry name" value="TGFb_CS"/>
</dbReference>
<keyword evidence="7" id="KW-0325">Glycoprotein</keyword>
<evidence type="ECO:0000256" key="7">
    <source>
        <dbReference type="ARBA" id="ARBA00023180"/>
    </source>
</evidence>
<name>A0A834MBD9_RHYFE</name>
<dbReference type="GO" id="GO:0005125">
    <property type="term" value="F:cytokine activity"/>
    <property type="evidence" value="ECO:0007669"/>
    <property type="project" value="TreeGrafter"/>
</dbReference>
<comment type="caution">
    <text evidence="10">The sequence shown here is derived from an EMBL/GenBank/DDBJ whole genome shotgun (WGS) entry which is preliminary data.</text>
</comment>
<evidence type="ECO:0000256" key="4">
    <source>
        <dbReference type="ARBA" id="ARBA00022729"/>
    </source>
</evidence>
<dbReference type="Pfam" id="PF00688">
    <property type="entry name" value="TGFb_propeptide"/>
    <property type="match status" value="1"/>
</dbReference>
<evidence type="ECO:0000256" key="8">
    <source>
        <dbReference type="RuleBase" id="RU000354"/>
    </source>
</evidence>
<keyword evidence="3" id="KW-0964">Secreted</keyword>
<keyword evidence="5 8" id="KW-0339">Growth factor</keyword>
<accession>A0A834MBD9</accession>
<dbReference type="AlphaFoldDB" id="A0A834MBD9"/>
<evidence type="ECO:0000256" key="2">
    <source>
        <dbReference type="ARBA" id="ARBA00006656"/>
    </source>
</evidence>
<dbReference type="GO" id="GO:0008083">
    <property type="term" value="F:growth factor activity"/>
    <property type="evidence" value="ECO:0007669"/>
    <property type="project" value="UniProtKB-KW"/>
</dbReference>
<dbReference type="PANTHER" id="PTHR11848:SF310">
    <property type="entry name" value="PROTEIN 60A-RELATED"/>
    <property type="match status" value="1"/>
</dbReference>
<comment type="subcellular location">
    <subcellularLocation>
        <location evidence="1">Secreted</location>
    </subcellularLocation>
</comment>
<dbReference type="SMART" id="SM00204">
    <property type="entry name" value="TGFB"/>
    <property type="match status" value="1"/>
</dbReference>
<dbReference type="EMBL" id="JAACXV010013919">
    <property type="protein sequence ID" value="KAF7271664.1"/>
    <property type="molecule type" value="Genomic_DNA"/>
</dbReference>
<evidence type="ECO:0000259" key="9">
    <source>
        <dbReference type="PROSITE" id="PS51362"/>
    </source>
</evidence>
<dbReference type="PROSITE" id="PS51362">
    <property type="entry name" value="TGF_BETA_2"/>
    <property type="match status" value="1"/>
</dbReference>
<dbReference type="Pfam" id="PF00019">
    <property type="entry name" value="TGF_beta"/>
    <property type="match status" value="1"/>
</dbReference>
<keyword evidence="4" id="KW-0732">Signal</keyword>
<dbReference type="PROSITE" id="PS00250">
    <property type="entry name" value="TGF_BETA_1"/>
    <property type="match status" value="1"/>
</dbReference>
<dbReference type="InterPro" id="IPR001839">
    <property type="entry name" value="TGF-b_C"/>
</dbReference>
<keyword evidence="11" id="KW-1185">Reference proteome</keyword>
<feature type="domain" description="TGF-beta family profile" evidence="9">
    <location>
        <begin position="216"/>
        <end position="340"/>
    </location>
</feature>
<dbReference type="InterPro" id="IPR029034">
    <property type="entry name" value="Cystine-knot_cytokine"/>
</dbReference>
<dbReference type="PANTHER" id="PTHR11848">
    <property type="entry name" value="TGF-BETA FAMILY"/>
    <property type="match status" value="1"/>
</dbReference>
<gene>
    <name evidence="10" type="ORF">GWI33_015462</name>
</gene>
<dbReference type="Gene3D" id="2.10.90.10">
    <property type="entry name" value="Cystine-knot cytokines"/>
    <property type="match status" value="1"/>
</dbReference>
<reference evidence="10" key="1">
    <citation type="submission" date="2020-08" db="EMBL/GenBank/DDBJ databases">
        <title>Genome sequencing and assembly of the red palm weevil Rhynchophorus ferrugineus.</title>
        <authorList>
            <person name="Dias G.B."/>
            <person name="Bergman C.M."/>
            <person name="Manee M."/>
        </authorList>
    </citation>
    <scope>NUCLEOTIDE SEQUENCE</scope>
    <source>
        <strain evidence="10">AA-2017</strain>
        <tissue evidence="10">Whole larva</tissue>
    </source>
</reference>
<sequence length="340" mass="38754">MLGVSGKPSRLPEKKMKSSSKFLLDVYKFLKDDDGNENRIRKRSVLTLSADILDKVHTSDIIVSLNNVQRKSKGKYEKLVFSLKNFPEAKALIGAELRLYQAANAKTYRSHSMYQISVYKPFETIMGPIKLKKVAEKITASEYVGWISIDISYLFRLWLKTKRSLEEIYISAFPYGLSESEALHSSLIGLVLNSDTSENQPFIVSFLQNNNTVNLRLPRHILTTKNYDLTDILSGMGGICEVYPYKVSFKELMWHDWIIAPAGFTTSFCEGRCKFPLKWPIQATNHAIMQSLIRLKMPGTFPEPRCAPTHLDPLTILYREGENTILKKYNDMLVSGCSCQ</sequence>
<evidence type="ECO:0000313" key="11">
    <source>
        <dbReference type="Proteomes" id="UP000625711"/>
    </source>
</evidence>
<evidence type="ECO:0000256" key="1">
    <source>
        <dbReference type="ARBA" id="ARBA00004613"/>
    </source>
</evidence>
<evidence type="ECO:0000256" key="5">
    <source>
        <dbReference type="ARBA" id="ARBA00023030"/>
    </source>
</evidence>
<dbReference type="Gene3D" id="2.60.120.970">
    <property type="match status" value="1"/>
</dbReference>
<proteinExistence type="inferred from homology"/>
<protein>
    <recommendedName>
        <fullName evidence="9">TGF-beta family profile domain-containing protein</fullName>
    </recommendedName>
</protein>
<dbReference type="InterPro" id="IPR015615">
    <property type="entry name" value="TGF-beta-rel"/>
</dbReference>